<evidence type="ECO:0000313" key="2">
    <source>
        <dbReference type="Proteomes" id="UP001500751"/>
    </source>
</evidence>
<dbReference type="PANTHER" id="PTHR38733">
    <property type="entry name" value="PROTEIN MCRC"/>
    <property type="match status" value="1"/>
</dbReference>
<evidence type="ECO:0000313" key="1">
    <source>
        <dbReference type="EMBL" id="GAA2057206.1"/>
    </source>
</evidence>
<dbReference type="PANTHER" id="PTHR38733:SF1">
    <property type="entry name" value="TYPE IV METHYL-DIRECTED RESTRICTION ENZYME ECOKMCRBC"/>
    <property type="match status" value="1"/>
</dbReference>
<sequence length="437" mass="48258">MSDGVPLGRSAGSRAASGADDDRLELRLAEYSSAIVPYDRLTSADRRRLADLEARKALRVTEARHGWQITADAVVGVLVLDRVRLVIDPKLAISGDQLIRWLRYALATPVPHQPSLRRWQTSRHGIADLIAAELVAECRELLRGGLRRDYVPRSGVDTVLRGRLDVTSQITRRFGQIDRLHVRTFDRETGIWENELCGAALRVAARITSNEVLARDIATIATQFPDSPRLEPVLRKLDRSRYNRLNSRYRVAHTWSELILRGGGVTDLLADTGQAADSLLLRMSALWEAVVRALVQDVVRPLGGVVTDSSRGQGITMTGDLASRSPFRPDVLVRFGPSSAPAYLPLDAKYKSYDARRVSSRDVHQLLTYVDGYTATGSAAIVYPSEAGAIQRRLDVKGPRGKLGTIAVLGLDVRQAPIDAAEPLRRFLRAAMDQHQS</sequence>
<proteinExistence type="predicted"/>
<comment type="caution">
    <text evidence="1">The sequence shown here is derived from an EMBL/GenBank/DDBJ whole genome shotgun (WGS) entry which is preliminary data.</text>
</comment>
<evidence type="ECO:0008006" key="3">
    <source>
        <dbReference type="Google" id="ProtNLM"/>
    </source>
</evidence>
<dbReference type="Pfam" id="PF10117">
    <property type="entry name" value="McrBC"/>
    <property type="match status" value="1"/>
</dbReference>
<dbReference type="Proteomes" id="UP001500751">
    <property type="component" value="Unassembled WGS sequence"/>
</dbReference>
<protein>
    <recommendedName>
        <fullName evidence="3">5-methylcytosine-specific restriction enzyme subunit McrC</fullName>
    </recommendedName>
</protein>
<reference evidence="1 2" key="1">
    <citation type="journal article" date="2019" name="Int. J. Syst. Evol. Microbiol.">
        <title>The Global Catalogue of Microorganisms (GCM) 10K type strain sequencing project: providing services to taxonomists for standard genome sequencing and annotation.</title>
        <authorList>
            <consortium name="The Broad Institute Genomics Platform"/>
            <consortium name="The Broad Institute Genome Sequencing Center for Infectious Disease"/>
            <person name="Wu L."/>
            <person name="Ma J."/>
        </authorList>
    </citation>
    <scope>NUCLEOTIDE SEQUENCE [LARGE SCALE GENOMIC DNA]</scope>
    <source>
        <strain evidence="1 2">JCM 16014</strain>
    </source>
</reference>
<accession>A0ABN2VAU9</accession>
<keyword evidence="2" id="KW-1185">Reference proteome</keyword>
<organism evidence="1 2">
    <name type="scientific">Catenulispora yoronensis</name>
    <dbReference type="NCBI Taxonomy" id="450799"/>
    <lineage>
        <taxon>Bacteria</taxon>
        <taxon>Bacillati</taxon>
        <taxon>Actinomycetota</taxon>
        <taxon>Actinomycetes</taxon>
        <taxon>Catenulisporales</taxon>
        <taxon>Catenulisporaceae</taxon>
        <taxon>Catenulispora</taxon>
    </lineage>
</organism>
<gene>
    <name evidence="1" type="ORF">GCM10009839_78170</name>
</gene>
<name>A0ABN2VAU9_9ACTN</name>
<dbReference type="InterPro" id="IPR019292">
    <property type="entry name" value="McrC"/>
</dbReference>
<dbReference type="RefSeq" id="WP_344670772.1">
    <property type="nucleotide sequence ID" value="NZ_BAAAQN010000067.1"/>
</dbReference>
<dbReference type="EMBL" id="BAAAQN010000067">
    <property type="protein sequence ID" value="GAA2057206.1"/>
    <property type="molecule type" value="Genomic_DNA"/>
</dbReference>